<dbReference type="PROSITE" id="PS50850">
    <property type="entry name" value="MFS"/>
    <property type="match status" value="1"/>
</dbReference>
<dbReference type="PANTHER" id="PTHR11662:SF450">
    <property type="entry name" value="BLR1003 PROTEIN"/>
    <property type="match status" value="1"/>
</dbReference>
<evidence type="ECO:0000313" key="9">
    <source>
        <dbReference type="Proteomes" id="UP001527866"/>
    </source>
</evidence>
<feature type="transmembrane region" description="Helical" evidence="6">
    <location>
        <begin position="358"/>
        <end position="379"/>
    </location>
</feature>
<proteinExistence type="predicted"/>
<evidence type="ECO:0000256" key="3">
    <source>
        <dbReference type="ARBA" id="ARBA00022989"/>
    </source>
</evidence>
<feature type="transmembrane region" description="Helical" evidence="6">
    <location>
        <begin position="180"/>
        <end position="199"/>
    </location>
</feature>
<evidence type="ECO:0000256" key="1">
    <source>
        <dbReference type="ARBA" id="ARBA00004651"/>
    </source>
</evidence>
<dbReference type="InterPro" id="IPR011701">
    <property type="entry name" value="MFS"/>
</dbReference>
<feature type="transmembrane region" description="Helical" evidence="6">
    <location>
        <begin position="90"/>
        <end position="123"/>
    </location>
</feature>
<dbReference type="RefSeq" id="WP_270684744.1">
    <property type="nucleotide sequence ID" value="NZ_JAQFWQ010000016.1"/>
</dbReference>
<protein>
    <submittedName>
        <fullName evidence="8">MFS transporter</fullName>
    </submittedName>
</protein>
<feature type="region of interest" description="Disordered" evidence="5">
    <location>
        <begin position="207"/>
        <end position="242"/>
    </location>
</feature>
<dbReference type="Gene3D" id="1.20.1250.20">
    <property type="entry name" value="MFS general substrate transporter like domains"/>
    <property type="match status" value="2"/>
</dbReference>
<feature type="transmembrane region" description="Helical" evidence="6">
    <location>
        <begin position="425"/>
        <end position="444"/>
    </location>
</feature>
<dbReference type="InterPro" id="IPR020846">
    <property type="entry name" value="MFS_dom"/>
</dbReference>
<feature type="domain" description="Major facilitator superfamily (MFS) profile" evidence="7">
    <location>
        <begin position="23"/>
        <end position="450"/>
    </location>
</feature>
<evidence type="ECO:0000259" key="7">
    <source>
        <dbReference type="PROSITE" id="PS50850"/>
    </source>
</evidence>
<keyword evidence="4 6" id="KW-0472">Membrane</keyword>
<dbReference type="SUPFAM" id="SSF103473">
    <property type="entry name" value="MFS general substrate transporter"/>
    <property type="match status" value="1"/>
</dbReference>
<feature type="compositionally biased region" description="Low complexity" evidence="5">
    <location>
        <begin position="221"/>
        <end position="242"/>
    </location>
</feature>
<dbReference type="Pfam" id="PF07690">
    <property type="entry name" value="MFS_1"/>
    <property type="match status" value="1"/>
</dbReference>
<keyword evidence="2 6" id="KW-0812">Transmembrane</keyword>
<keyword evidence="9" id="KW-1185">Reference proteome</keyword>
<feature type="transmembrane region" description="Helical" evidence="6">
    <location>
        <begin position="328"/>
        <end position="352"/>
    </location>
</feature>
<evidence type="ECO:0000256" key="6">
    <source>
        <dbReference type="SAM" id="Phobius"/>
    </source>
</evidence>
<comment type="caution">
    <text evidence="8">The sequence shown here is derived from an EMBL/GenBank/DDBJ whole genome shotgun (WGS) entry which is preliminary data.</text>
</comment>
<feature type="transmembrane region" description="Helical" evidence="6">
    <location>
        <begin position="60"/>
        <end position="84"/>
    </location>
</feature>
<feature type="transmembrane region" description="Helical" evidence="6">
    <location>
        <begin position="391"/>
        <end position="413"/>
    </location>
</feature>
<evidence type="ECO:0000256" key="4">
    <source>
        <dbReference type="ARBA" id="ARBA00023136"/>
    </source>
</evidence>
<dbReference type="InterPro" id="IPR050382">
    <property type="entry name" value="MFS_Na/Anion_cotransporter"/>
</dbReference>
<feature type="transmembrane region" description="Helical" evidence="6">
    <location>
        <begin position="294"/>
        <end position="316"/>
    </location>
</feature>
<evidence type="ECO:0000256" key="2">
    <source>
        <dbReference type="ARBA" id="ARBA00022692"/>
    </source>
</evidence>
<feature type="transmembrane region" description="Helical" evidence="6">
    <location>
        <begin position="153"/>
        <end position="174"/>
    </location>
</feature>
<gene>
    <name evidence="8" type="ORF">O4J56_07880</name>
</gene>
<dbReference type="EMBL" id="JAQFWQ010000016">
    <property type="protein sequence ID" value="MDA2810553.1"/>
    <property type="molecule type" value="Genomic_DNA"/>
</dbReference>
<name>A0ABT4U0S8_9ACTN</name>
<sequence>MAVRAPRPPAAPGRTDTPGSVRAWVIVGMLVVLMGLNYADKLAFGLAANPIIDEFDLTATQFGLANSVFYIPFFIATLGVGFLADRTSTTWLLGGIAVLWGLSQFSMVAAAGLGMIIFARLLLGASEGPTYGLVNHASFTWLKESDRSLASSLLSAGGSLGVMVGAPVLTWLIVDHGWRMAFIVSGAASILWCAVWLFIGREGPLSDRRRRAGKRGGDSAGAGAERGPDAGRGAAPASAAEPGPDPGFWRIVTTPTFIAVSLAAFAGNWSISVKLAFMPLYVQNVLGLTEHETSLYIVVGQLFTMLCVYVALAFVIKTMMARGHSGRVARGVLGGACVLFAGACMIAFVLLPGLPLKLAVSILAALVLISFPVGSTVIGQITPTRRRAGVLGTYAALYGLAGVIGPFVTGLFADAGATEAAGLDNGLLFWGALTLVCGAVAIAFTRPERDAERLAARAAAESADR</sequence>
<evidence type="ECO:0000313" key="8">
    <source>
        <dbReference type="EMBL" id="MDA2810553.1"/>
    </source>
</evidence>
<feature type="transmembrane region" description="Helical" evidence="6">
    <location>
        <begin position="257"/>
        <end position="282"/>
    </location>
</feature>
<keyword evidence="3 6" id="KW-1133">Transmembrane helix</keyword>
<dbReference type="Proteomes" id="UP001527866">
    <property type="component" value="Unassembled WGS sequence"/>
</dbReference>
<evidence type="ECO:0000256" key="5">
    <source>
        <dbReference type="SAM" id="MobiDB-lite"/>
    </source>
</evidence>
<organism evidence="8 9">
    <name type="scientific">Nocardiopsis endophytica</name>
    <dbReference type="NCBI Taxonomy" id="3018445"/>
    <lineage>
        <taxon>Bacteria</taxon>
        <taxon>Bacillati</taxon>
        <taxon>Actinomycetota</taxon>
        <taxon>Actinomycetes</taxon>
        <taxon>Streptosporangiales</taxon>
        <taxon>Nocardiopsidaceae</taxon>
        <taxon>Nocardiopsis</taxon>
    </lineage>
</organism>
<reference evidence="8 9" key="1">
    <citation type="submission" date="2023-01" db="EMBL/GenBank/DDBJ databases">
        <title>Draft genome sequence of Nocardiopsis sp. RSe5-2 isolated from halophytes.</title>
        <authorList>
            <person name="Duangmal K."/>
            <person name="Chantavorakit T."/>
        </authorList>
    </citation>
    <scope>NUCLEOTIDE SEQUENCE [LARGE SCALE GENOMIC DNA]</scope>
    <source>
        <strain evidence="8 9">RSe5-2</strain>
    </source>
</reference>
<comment type="subcellular location">
    <subcellularLocation>
        <location evidence="1">Cell membrane</location>
        <topology evidence="1">Multi-pass membrane protein</topology>
    </subcellularLocation>
</comment>
<feature type="transmembrane region" description="Helical" evidence="6">
    <location>
        <begin position="20"/>
        <end position="39"/>
    </location>
</feature>
<dbReference type="PANTHER" id="PTHR11662">
    <property type="entry name" value="SOLUTE CARRIER FAMILY 17"/>
    <property type="match status" value="1"/>
</dbReference>
<dbReference type="InterPro" id="IPR036259">
    <property type="entry name" value="MFS_trans_sf"/>
</dbReference>
<accession>A0ABT4U0S8</accession>